<evidence type="ECO:0000313" key="7">
    <source>
        <dbReference type="Proteomes" id="UP000568877"/>
    </source>
</evidence>
<comment type="cofactor">
    <cofactor evidence="2">
        <name>Fe cation</name>
        <dbReference type="ChEBI" id="CHEBI:24875"/>
    </cofactor>
    <text evidence="2">Binds 1 Fe cation per subunit.</text>
</comment>
<keyword evidence="2" id="KW-0479">Metal-binding</keyword>
<name>A0A6V8PGX4_9ACTN</name>
<proteinExistence type="inferred from homology"/>
<dbReference type="InterPro" id="IPR008778">
    <property type="entry name" value="Pirin_C_dom"/>
</dbReference>
<evidence type="ECO:0008006" key="8">
    <source>
        <dbReference type="Google" id="ProtNLM"/>
    </source>
</evidence>
<dbReference type="InterPro" id="IPR014710">
    <property type="entry name" value="RmlC-like_jellyroll"/>
</dbReference>
<dbReference type="PANTHER" id="PTHR13903:SF8">
    <property type="entry name" value="PIRIN"/>
    <property type="match status" value="1"/>
</dbReference>
<feature type="domain" description="Pirin C-terminal" evidence="5">
    <location>
        <begin position="178"/>
        <end position="281"/>
    </location>
</feature>
<dbReference type="InterPro" id="IPR012093">
    <property type="entry name" value="Pirin"/>
</dbReference>
<feature type="binding site" evidence="2">
    <location>
        <position position="62"/>
    </location>
    <ligand>
        <name>Fe cation</name>
        <dbReference type="ChEBI" id="CHEBI:24875"/>
    </ligand>
</feature>
<evidence type="ECO:0000313" key="6">
    <source>
        <dbReference type="EMBL" id="GFP31892.1"/>
    </source>
</evidence>
<comment type="similarity">
    <text evidence="1 3">Belongs to the pirin family.</text>
</comment>
<dbReference type="EMBL" id="BLSA01000013">
    <property type="protein sequence ID" value="GFP31892.1"/>
    <property type="molecule type" value="Genomic_DNA"/>
</dbReference>
<dbReference type="Gene3D" id="2.60.120.10">
    <property type="entry name" value="Jelly Rolls"/>
    <property type="match status" value="2"/>
</dbReference>
<evidence type="ECO:0000259" key="4">
    <source>
        <dbReference type="Pfam" id="PF02678"/>
    </source>
</evidence>
<protein>
    <recommendedName>
        <fullName evidence="8">Pirin N-terminal domain-containing protein</fullName>
    </recommendedName>
</protein>
<evidence type="ECO:0000259" key="5">
    <source>
        <dbReference type="Pfam" id="PF05726"/>
    </source>
</evidence>
<dbReference type="Pfam" id="PF05726">
    <property type="entry name" value="Pirin_C"/>
    <property type="match status" value="1"/>
</dbReference>
<dbReference type="SUPFAM" id="SSF51182">
    <property type="entry name" value="RmlC-like cupins"/>
    <property type="match status" value="1"/>
</dbReference>
<dbReference type="Pfam" id="PF02678">
    <property type="entry name" value="Pirin"/>
    <property type="match status" value="1"/>
</dbReference>
<evidence type="ECO:0000256" key="1">
    <source>
        <dbReference type="ARBA" id="ARBA00008416"/>
    </source>
</evidence>
<gene>
    <name evidence="6" type="ORF">HKBW3S42_00198</name>
</gene>
<dbReference type="PIRSF" id="PIRSF006232">
    <property type="entry name" value="Pirin"/>
    <property type="match status" value="1"/>
</dbReference>
<dbReference type="Proteomes" id="UP000568877">
    <property type="component" value="Unassembled WGS sequence"/>
</dbReference>
<accession>A0A6V8PGX4</accession>
<feature type="domain" description="Pirin N-terminal" evidence="4">
    <location>
        <begin position="22"/>
        <end position="122"/>
    </location>
</feature>
<feature type="binding site" evidence="2">
    <location>
        <position position="104"/>
    </location>
    <ligand>
        <name>Fe cation</name>
        <dbReference type="ChEBI" id="CHEBI:24875"/>
    </ligand>
</feature>
<dbReference type="InterPro" id="IPR003829">
    <property type="entry name" value="Pirin_N_dom"/>
</dbReference>
<keyword evidence="2" id="KW-0408">Iron</keyword>
<dbReference type="CDD" id="cd02909">
    <property type="entry name" value="cupin_pirin_N"/>
    <property type="match status" value="1"/>
</dbReference>
<evidence type="ECO:0000256" key="3">
    <source>
        <dbReference type="RuleBase" id="RU003457"/>
    </source>
</evidence>
<dbReference type="InterPro" id="IPR011051">
    <property type="entry name" value="RmlC_Cupin_sf"/>
</dbReference>
<dbReference type="CDD" id="cd02247">
    <property type="entry name" value="cupin_pirin_C"/>
    <property type="match status" value="1"/>
</dbReference>
<dbReference type="PANTHER" id="PTHR13903">
    <property type="entry name" value="PIRIN-RELATED"/>
    <property type="match status" value="1"/>
</dbReference>
<evidence type="ECO:0000256" key="2">
    <source>
        <dbReference type="PIRSR" id="PIRSR006232-1"/>
    </source>
</evidence>
<reference evidence="6 7" key="1">
    <citation type="journal article" date="2020" name="Front. Microbiol.">
        <title>Single-cell genomics of novel Actinobacteria with the Wood-Ljungdahl pathway discovered in a serpentinizing system.</title>
        <authorList>
            <person name="Merino N."/>
            <person name="Kawai M."/>
            <person name="Boyd E.S."/>
            <person name="Colman D.R."/>
            <person name="McGlynn S.E."/>
            <person name="Nealson K.H."/>
            <person name="Kurokawa K."/>
            <person name="Hongoh Y."/>
        </authorList>
    </citation>
    <scope>NUCLEOTIDE SEQUENCE [LARGE SCALE GENOMIC DNA]</scope>
    <source>
        <strain evidence="6 7">S42</strain>
    </source>
</reference>
<organism evidence="6 7">
    <name type="scientific">Candidatus Hakubella thermalkaliphila</name>
    <dbReference type="NCBI Taxonomy" id="2754717"/>
    <lineage>
        <taxon>Bacteria</taxon>
        <taxon>Bacillati</taxon>
        <taxon>Actinomycetota</taxon>
        <taxon>Actinomycetota incertae sedis</taxon>
        <taxon>Candidatus Hakubellales</taxon>
        <taxon>Candidatus Hakubellaceae</taxon>
        <taxon>Candidatus Hakubella</taxon>
    </lineage>
</organism>
<dbReference type="GO" id="GO:0046872">
    <property type="term" value="F:metal ion binding"/>
    <property type="evidence" value="ECO:0007669"/>
    <property type="project" value="UniProtKB-KW"/>
</dbReference>
<feature type="binding site" evidence="2">
    <location>
        <position position="106"/>
    </location>
    <ligand>
        <name>Fe cation</name>
        <dbReference type="ChEBI" id="CHEBI:24875"/>
    </ligand>
</feature>
<dbReference type="AlphaFoldDB" id="A0A6V8PGX4"/>
<feature type="binding site" evidence="2">
    <location>
        <position position="60"/>
    </location>
    <ligand>
        <name>Fe cation</name>
        <dbReference type="ChEBI" id="CHEBI:24875"/>
    </ligand>
</feature>
<comment type="caution">
    <text evidence="6">The sequence shown here is derived from an EMBL/GenBank/DDBJ whole genome shotgun (WGS) entry which is preliminary data.</text>
</comment>
<sequence>MDTVRRVSQILKSHPTLEGAGVHLKRAFGFQQMPRLDPFLLLDDFHSDKPEEYLPGFPWHPHRGIETITYVLQGQVAHGDSLGNQGVITAGDVQWMTAGSGIIHQEMPRGRADGLLWGFQLWANLPARHKMMKPRYRGITDEQIPTIRLENGVVIRLICGTLEGVHGPVQDIVIDPEYLDVSLPAGVTFTHHVQAGYTVFAYVIEGQGYFDGSRERHLGIENLVIFADGDTLTISTKEEWLRFLLVSGKPLNELVAWYGPIVMNTQAELEVAFAEYQGGDFFEA</sequence>